<dbReference type="Pfam" id="PF01243">
    <property type="entry name" value="PNPOx_N"/>
    <property type="match status" value="1"/>
</dbReference>
<dbReference type="AlphaFoldDB" id="A0A9X2DP79"/>
<dbReference type="Gene3D" id="2.30.110.10">
    <property type="entry name" value="Electron Transport, Fmn-binding Protein, Chain A"/>
    <property type="match status" value="1"/>
</dbReference>
<accession>A0A9X2DP79</accession>
<dbReference type="PANTHER" id="PTHR42815:SF2">
    <property type="entry name" value="FAD-BINDING, PUTATIVE (AFU_ORTHOLOGUE AFUA_6G07600)-RELATED"/>
    <property type="match status" value="1"/>
</dbReference>
<dbReference type="PANTHER" id="PTHR42815">
    <property type="entry name" value="FAD-BINDING, PUTATIVE (AFU_ORTHOLOGUE AFUA_6G07600)-RELATED"/>
    <property type="match status" value="1"/>
</dbReference>
<dbReference type="Proteomes" id="UP001139179">
    <property type="component" value="Unassembled WGS sequence"/>
</dbReference>
<dbReference type="InterPro" id="IPR024029">
    <property type="entry name" value="Pyridox_Oxase_FMN-dep"/>
</dbReference>
<organism evidence="2 3">
    <name type="scientific">Halalkalibacter oceani</name>
    <dbReference type="NCBI Taxonomy" id="1653776"/>
    <lineage>
        <taxon>Bacteria</taxon>
        <taxon>Bacillati</taxon>
        <taxon>Bacillota</taxon>
        <taxon>Bacilli</taxon>
        <taxon>Bacillales</taxon>
        <taxon>Bacillaceae</taxon>
        <taxon>Halalkalibacter</taxon>
    </lineage>
</organism>
<feature type="domain" description="Pyridoxamine 5'-phosphate oxidase N-terminal" evidence="1">
    <location>
        <begin position="36"/>
        <end position="153"/>
    </location>
</feature>
<keyword evidence="3" id="KW-1185">Reference proteome</keyword>
<dbReference type="SUPFAM" id="SSF50475">
    <property type="entry name" value="FMN-binding split barrel"/>
    <property type="match status" value="1"/>
</dbReference>
<reference evidence="2" key="1">
    <citation type="submission" date="2022-05" db="EMBL/GenBank/DDBJ databases">
        <title>Comparative Genomics of Spacecraft Associated Microbes.</title>
        <authorList>
            <person name="Tran M.T."/>
            <person name="Wright A."/>
            <person name="Seuylemezian A."/>
            <person name="Eisen J."/>
            <person name="Coil D."/>
        </authorList>
    </citation>
    <scope>NUCLEOTIDE SEQUENCE</scope>
    <source>
        <strain evidence="2">214.1.1</strain>
    </source>
</reference>
<evidence type="ECO:0000313" key="3">
    <source>
        <dbReference type="Proteomes" id="UP001139179"/>
    </source>
</evidence>
<name>A0A9X2DP79_9BACI</name>
<evidence type="ECO:0000313" key="2">
    <source>
        <dbReference type="EMBL" id="MCM3714389.1"/>
    </source>
</evidence>
<proteinExistence type="predicted"/>
<dbReference type="RefSeq" id="WP_251223174.1">
    <property type="nucleotide sequence ID" value="NZ_JAMBOL010000007.1"/>
</dbReference>
<evidence type="ECO:0000259" key="1">
    <source>
        <dbReference type="Pfam" id="PF01243"/>
    </source>
</evidence>
<dbReference type="InterPro" id="IPR011576">
    <property type="entry name" value="Pyridox_Oxase_N"/>
</dbReference>
<protein>
    <submittedName>
        <fullName evidence="2">Pyridoxamine 5'-phosphate oxidase family protein</fullName>
    </submittedName>
</protein>
<dbReference type="NCBIfam" id="TIGR04025">
    <property type="entry name" value="PPOX_FMN_DR2398"/>
    <property type="match status" value="1"/>
</dbReference>
<comment type="caution">
    <text evidence="2">The sequence shown here is derived from an EMBL/GenBank/DDBJ whole genome shotgun (WGS) entry which is preliminary data.</text>
</comment>
<dbReference type="InterPro" id="IPR012349">
    <property type="entry name" value="Split_barrel_FMN-bd"/>
</dbReference>
<sequence>MAHQRFRQTIDSEEELREIVGFPSKLVKNKVISHLDSHCKEFIAKSPFLLISTADEEGFCDVSPRGDKPGFVYILDDKHLIIPERPGNRRIDSMRNILSNARIGLIFIIPGMEETLRVNGKATLVKDEDLLDKMKVNERQPLLAIGVEVEEGFIHCAKAFKRSGLWDADSWPEKETLPSAAKILSAHSKIPNEDVADLLEESYTKRLY</sequence>
<gene>
    <name evidence="2" type="ORF">M3202_09850</name>
</gene>
<dbReference type="EMBL" id="JAMBOL010000007">
    <property type="protein sequence ID" value="MCM3714389.1"/>
    <property type="molecule type" value="Genomic_DNA"/>
</dbReference>